<organism evidence="1">
    <name type="scientific">Rhizophora mucronata</name>
    <name type="common">Asiatic mangrove</name>
    <dbReference type="NCBI Taxonomy" id="61149"/>
    <lineage>
        <taxon>Eukaryota</taxon>
        <taxon>Viridiplantae</taxon>
        <taxon>Streptophyta</taxon>
        <taxon>Embryophyta</taxon>
        <taxon>Tracheophyta</taxon>
        <taxon>Spermatophyta</taxon>
        <taxon>Magnoliopsida</taxon>
        <taxon>eudicotyledons</taxon>
        <taxon>Gunneridae</taxon>
        <taxon>Pentapetalae</taxon>
        <taxon>rosids</taxon>
        <taxon>fabids</taxon>
        <taxon>Malpighiales</taxon>
        <taxon>Rhizophoraceae</taxon>
        <taxon>Rhizophora</taxon>
    </lineage>
</organism>
<evidence type="ECO:0000313" key="1">
    <source>
        <dbReference type="EMBL" id="MBX06132.1"/>
    </source>
</evidence>
<protein>
    <submittedName>
        <fullName evidence="1">Uncharacterized protein</fullName>
    </submittedName>
</protein>
<dbReference type="AlphaFoldDB" id="A0A2P2KK84"/>
<sequence length="44" mass="5304">MIRMACSCRHKTQHVPSNFFSISLENRQTFYQNAGFWMIQIMHL</sequence>
<proteinExistence type="predicted"/>
<accession>A0A2P2KK84</accession>
<name>A0A2P2KK84_RHIMU</name>
<dbReference type="EMBL" id="GGEC01025648">
    <property type="protein sequence ID" value="MBX06132.1"/>
    <property type="molecule type" value="Transcribed_RNA"/>
</dbReference>
<reference evidence="1" key="1">
    <citation type="submission" date="2018-02" db="EMBL/GenBank/DDBJ databases">
        <title>Rhizophora mucronata_Transcriptome.</title>
        <authorList>
            <person name="Meera S.P."/>
            <person name="Sreeshan A."/>
            <person name="Augustine A."/>
        </authorList>
    </citation>
    <scope>NUCLEOTIDE SEQUENCE</scope>
    <source>
        <tissue evidence="1">Leaf</tissue>
    </source>
</reference>